<dbReference type="STRING" id="187330.AMS58_17095"/>
<sequence length="135" mass="15695">MIKNNSLTLLCALILLFTENALSMDDCILDDKATTNEAKKYIQCLDRNIANLKRTQKTWINKLNLDLEKIQEDTGNTQLLPIFTRSLTSHTRFLEDSCRWRYLQKMPNATQAAIVYKRCEILLLDQYIATLKQPL</sequence>
<organism evidence="2 3">
    <name type="scientific">Pseudoalteromonas porphyrae</name>
    <dbReference type="NCBI Taxonomy" id="187330"/>
    <lineage>
        <taxon>Bacteria</taxon>
        <taxon>Pseudomonadati</taxon>
        <taxon>Pseudomonadota</taxon>
        <taxon>Gammaproteobacteria</taxon>
        <taxon>Alteromonadales</taxon>
        <taxon>Pseudoalteromonadaceae</taxon>
        <taxon>Pseudoalteromonas</taxon>
    </lineage>
</organism>
<evidence type="ECO:0000256" key="1">
    <source>
        <dbReference type="SAM" id="SignalP"/>
    </source>
</evidence>
<gene>
    <name evidence="2" type="ORF">ADS77_16930</name>
</gene>
<evidence type="ECO:0000313" key="3">
    <source>
        <dbReference type="Proteomes" id="UP000037848"/>
    </source>
</evidence>
<dbReference type="AlphaFoldDB" id="A0A0N0LWQ1"/>
<protein>
    <recommendedName>
        <fullName evidence="4">Lysozyme inhibitor LprI N-terminal domain-containing protein</fullName>
    </recommendedName>
</protein>
<keyword evidence="1" id="KW-0732">Signal</keyword>
<dbReference type="EMBL" id="LHPH01000023">
    <property type="protein sequence ID" value="KPH59668.1"/>
    <property type="molecule type" value="Genomic_DNA"/>
</dbReference>
<name>A0A0N0LWQ1_9GAMM</name>
<reference evidence="2 3" key="1">
    <citation type="submission" date="2015-08" db="EMBL/GenBank/DDBJ databases">
        <title>Draft Genome Sequence of Pseudoalteromonas porphyrae UCD-SED14.</title>
        <authorList>
            <person name="Coil D.A."/>
            <person name="Jospin G."/>
            <person name="Lee R.D."/>
            <person name="Eisen J.A."/>
        </authorList>
    </citation>
    <scope>NUCLEOTIDE SEQUENCE [LARGE SCALE GENOMIC DNA]</scope>
    <source>
        <strain evidence="2 3">UCD-SED14</strain>
    </source>
</reference>
<comment type="caution">
    <text evidence="2">The sequence shown here is derived from an EMBL/GenBank/DDBJ whole genome shotgun (WGS) entry which is preliminary data.</text>
</comment>
<evidence type="ECO:0008006" key="4">
    <source>
        <dbReference type="Google" id="ProtNLM"/>
    </source>
</evidence>
<dbReference type="RefSeq" id="WP_054206249.1">
    <property type="nucleotide sequence ID" value="NZ_LHPH01000023.1"/>
</dbReference>
<proteinExistence type="predicted"/>
<dbReference type="Proteomes" id="UP000037848">
    <property type="component" value="Unassembled WGS sequence"/>
</dbReference>
<accession>A0A0N0LWQ1</accession>
<feature type="chain" id="PRO_5005855068" description="Lysozyme inhibitor LprI N-terminal domain-containing protein" evidence="1">
    <location>
        <begin position="24"/>
        <end position="135"/>
    </location>
</feature>
<dbReference type="OrthoDB" id="5769744at2"/>
<evidence type="ECO:0000313" key="2">
    <source>
        <dbReference type="EMBL" id="KPH59668.1"/>
    </source>
</evidence>
<keyword evidence="3" id="KW-1185">Reference proteome</keyword>
<feature type="signal peptide" evidence="1">
    <location>
        <begin position="1"/>
        <end position="23"/>
    </location>
</feature>
<dbReference type="PATRIC" id="fig|187330.3.peg.2032"/>